<dbReference type="SUPFAM" id="SSF52833">
    <property type="entry name" value="Thioredoxin-like"/>
    <property type="match status" value="1"/>
</dbReference>
<reference evidence="2" key="1">
    <citation type="submission" date="2022-05" db="EMBL/GenBank/DDBJ databases">
        <authorList>
            <person name="Park J.-S."/>
        </authorList>
    </citation>
    <scope>NUCLEOTIDE SEQUENCE</scope>
    <source>
        <strain evidence="2">2012CJ41-6</strain>
    </source>
</reference>
<organism evidence="2 3">
    <name type="scientific">Ruegeria spongiae</name>
    <dbReference type="NCBI Taxonomy" id="2942209"/>
    <lineage>
        <taxon>Bacteria</taxon>
        <taxon>Pseudomonadati</taxon>
        <taxon>Pseudomonadota</taxon>
        <taxon>Alphaproteobacteria</taxon>
        <taxon>Rhodobacterales</taxon>
        <taxon>Roseobacteraceae</taxon>
        <taxon>Ruegeria</taxon>
    </lineage>
</organism>
<dbReference type="EMBL" id="JAMFMB010000004">
    <property type="protein sequence ID" value="MCL6282932.1"/>
    <property type="molecule type" value="Genomic_DNA"/>
</dbReference>
<dbReference type="RefSeq" id="WP_249707439.1">
    <property type="nucleotide sequence ID" value="NZ_JAMFMB010000004.1"/>
</dbReference>
<name>A0ABT0Q0F2_9RHOB</name>
<protein>
    <submittedName>
        <fullName evidence="2">Glutathione S-transferase</fullName>
    </submittedName>
</protein>
<dbReference type="InterPro" id="IPR004045">
    <property type="entry name" value="Glutathione_S-Trfase_N"/>
</dbReference>
<dbReference type="Gene3D" id="3.40.30.10">
    <property type="entry name" value="Glutaredoxin"/>
    <property type="match status" value="1"/>
</dbReference>
<gene>
    <name evidence="2" type="ORF">M3P21_05240</name>
</gene>
<dbReference type="Proteomes" id="UP001203880">
    <property type="component" value="Unassembled WGS sequence"/>
</dbReference>
<dbReference type="Gene3D" id="1.20.1050.10">
    <property type="match status" value="1"/>
</dbReference>
<dbReference type="SUPFAM" id="SSF47616">
    <property type="entry name" value="GST C-terminal domain-like"/>
    <property type="match status" value="1"/>
</dbReference>
<dbReference type="Pfam" id="PF13409">
    <property type="entry name" value="GST_N_2"/>
    <property type="match status" value="1"/>
</dbReference>
<dbReference type="PANTHER" id="PTHR42673:SF4">
    <property type="entry name" value="MALEYLACETOACETATE ISOMERASE"/>
    <property type="match status" value="1"/>
</dbReference>
<dbReference type="PANTHER" id="PTHR42673">
    <property type="entry name" value="MALEYLACETOACETATE ISOMERASE"/>
    <property type="match status" value="1"/>
</dbReference>
<evidence type="ECO:0000259" key="1">
    <source>
        <dbReference type="PROSITE" id="PS50404"/>
    </source>
</evidence>
<keyword evidence="3" id="KW-1185">Reference proteome</keyword>
<dbReference type="InterPro" id="IPR036249">
    <property type="entry name" value="Thioredoxin-like_sf"/>
</dbReference>
<accession>A0ABT0Q0F2</accession>
<evidence type="ECO:0000313" key="2">
    <source>
        <dbReference type="EMBL" id="MCL6282932.1"/>
    </source>
</evidence>
<dbReference type="CDD" id="cd03194">
    <property type="entry name" value="GST_C_3"/>
    <property type="match status" value="1"/>
</dbReference>
<evidence type="ECO:0000313" key="3">
    <source>
        <dbReference type="Proteomes" id="UP001203880"/>
    </source>
</evidence>
<dbReference type="PROSITE" id="PS50404">
    <property type="entry name" value="GST_NTER"/>
    <property type="match status" value="1"/>
</dbReference>
<feature type="domain" description="GST N-terminal" evidence="1">
    <location>
        <begin position="1"/>
        <end position="84"/>
    </location>
</feature>
<proteinExistence type="predicted"/>
<dbReference type="InterPro" id="IPR036282">
    <property type="entry name" value="Glutathione-S-Trfase_C_sf"/>
</dbReference>
<sequence>MTYDLYIGDRLFSSWSLRGWLMFEKFNIPCRTHMTELFSGNLATGLQDLAPARLVPCIRTPDGTVIGESLALAETLAERHPEAGLWPAEAAARATARWMCAEMASGYASLRGECPMQLLHSYKGFPASAATQKDIKRIETLWAHARKISGAQTGALFGDYSLADIFYTPVAARIVGYGLPVSNQNRRYCEELLTDPAVQRWRAQALSDDAKYDQFPYPIEAETGPWPLS</sequence>
<comment type="caution">
    <text evidence="2">The sequence shown here is derived from an EMBL/GenBank/DDBJ whole genome shotgun (WGS) entry which is preliminary data.</text>
</comment>